<evidence type="ECO:0000256" key="1">
    <source>
        <dbReference type="SAM" id="Phobius"/>
    </source>
</evidence>
<dbReference type="Gene3D" id="1.10.3730.20">
    <property type="match status" value="1"/>
</dbReference>
<feature type="transmembrane region" description="Helical" evidence="1">
    <location>
        <begin position="37"/>
        <end position="55"/>
    </location>
</feature>
<accession>A0A7Y0BMM0</accession>
<comment type="caution">
    <text evidence="2">The sequence shown here is derived from an EMBL/GenBank/DDBJ whole genome shotgun (WGS) entry which is preliminary data.</text>
</comment>
<keyword evidence="1" id="KW-1133">Transmembrane helix</keyword>
<feature type="transmembrane region" description="Helical" evidence="1">
    <location>
        <begin position="93"/>
        <end position="112"/>
    </location>
</feature>
<name>A0A7Y0BMM0_9SPHN</name>
<reference evidence="2 3" key="1">
    <citation type="submission" date="2020-04" db="EMBL/GenBank/DDBJ databases">
        <title>Novosphingobium sp. TW-4 isolated from soil.</title>
        <authorList>
            <person name="Dahal R.H."/>
            <person name="Chaudhary D.K."/>
        </authorList>
    </citation>
    <scope>NUCLEOTIDE SEQUENCE [LARGE SCALE GENOMIC DNA]</scope>
    <source>
        <strain evidence="2 3">TW-4</strain>
    </source>
</reference>
<evidence type="ECO:0008006" key="4">
    <source>
        <dbReference type="Google" id="ProtNLM"/>
    </source>
</evidence>
<dbReference type="RefSeq" id="WP_169492407.1">
    <property type="nucleotide sequence ID" value="NZ_JABBGM010000002.1"/>
</dbReference>
<evidence type="ECO:0000313" key="3">
    <source>
        <dbReference type="Proteomes" id="UP000583556"/>
    </source>
</evidence>
<dbReference type="EMBL" id="JABBGM010000002">
    <property type="protein sequence ID" value="NML93150.1"/>
    <property type="molecule type" value="Genomic_DNA"/>
</dbReference>
<feature type="transmembrane region" description="Helical" evidence="1">
    <location>
        <begin position="67"/>
        <end position="87"/>
    </location>
</feature>
<evidence type="ECO:0000313" key="2">
    <source>
        <dbReference type="EMBL" id="NML93150.1"/>
    </source>
</evidence>
<gene>
    <name evidence="2" type="ORF">HHL27_05640</name>
</gene>
<keyword evidence="3" id="KW-1185">Reference proteome</keyword>
<dbReference type="SUPFAM" id="SSF103481">
    <property type="entry name" value="Multidrug resistance efflux transporter EmrE"/>
    <property type="match status" value="1"/>
</dbReference>
<keyword evidence="1" id="KW-0812">Transmembrane</keyword>
<proteinExistence type="predicted"/>
<keyword evidence="1" id="KW-0472">Membrane</keyword>
<dbReference type="InterPro" id="IPR037185">
    <property type="entry name" value="EmrE-like"/>
</dbReference>
<protein>
    <recommendedName>
        <fullName evidence="4">EamA-like transporter family protein</fullName>
    </recommendedName>
</protein>
<dbReference type="Proteomes" id="UP000583556">
    <property type="component" value="Unassembled WGS sequence"/>
</dbReference>
<dbReference type="AlphaFoldDB" id="A0A7Y0BMM0"/>
<organism evidence="2 3">
    <name type="scientific">Novosphingobium olei</name>
    <dbReference type="NCBI Taxonomy" id="2728851"/>
    <lineage>
        <taxon>Bacteria</taxon>
        <taxon>Pseudomonadati</taxon>
        <taxon>Pseudomonadota</taxon>
        <taxon>Alphaproteobacteria</taxon>
        <taxon>Sphingomonadales</taxon>
        <taxon>Sphingomonadaceae</taxon>
        <taxon>Novosphingobium</taxon>
    </lineage>
</organism>
<sequence length="113" mass="11456">MEAPAALTARVVTLFVVCALGQVGGSLMLGKTAGFTHPGWSAACALTYAVSLWALATLIREGGPLSLLMPILAATVPLVVILIAVFVQGEPASWPRLGLLTLACAVIGVSGTL</sequence>